<evidence type="ECO:0000256" key="1">
    <source>
        <dbReference type="SAM" id="MobiDB-lite"/>
    </source>
</evidence>
<feature type="region of interest" description="Disordered" evidence="1">
    <location>
        <begin position="36"/>
        <end position="56"/>
    </location>
</feature>
<proteinExistence type="predicted"/>
<gene>
    <name evidence="2" type="ORF">SAMN04489758_13610</name>
</gene>
<evidence type="ECO:0000313" key="3">
    <source>
        <dbReference type="Proteomes" id="UP000198558"/>
    </source>
</evidence>
<keyword evidence="3" id="KW-1185">Reference proteome</keyword>
<dbReference type="AlphaFoldDB" id="A0A1I0GUN6"/>
<sequence length="56" mass="6669">MKPNKDNKIILSEKTQREMLEFFMETSIITKLKKASIQNKKRIGESNERIKKESKE</sequence>
<dbReference type="GeneID" id="78289764"/>
<dbReference type="EMBL" id="FOIN01000036">
    <property type="protein sequence ID" value="SET74893.1"/>
    <property type="molecule type" value="Genomic_DNA"/>
</dbReference>
<protein>
    <submittedName>
        <fullName evidence="2">Uncharacterized protein</fullName>
    </submittedName>
</protein>
<name>A0A1I0GUN6_9FIRM</name>
<feature type="compositionally biased region" description="Basic and acidic residues" evidence="1">
    <location>
        <begin position="42"/>
        <end position="56"/>
    </location>
</feature>
<dbReference type="Proteomes" id="UP000198558">
    <property type="component" value="Unassembled WGS sequence"/>
</dbReference>
<reference evidence="3" key="1">
    <citation type="submission" date="2016-10" db="EMBL/GenBank/DDBJ databases">
        <authorList>
            <person name="Varghese N."/>
            <person name="Submissions S."/>
        </authorList>
    </citation>
    <scope>NUCLEOTIDE SEQUENCE [LARGE SCALE GENOMIC DNA]</scope>
    <source>
        <strain evidence="3">DSM 1551</strain>
    </source>
</reference>
<evidence type="ECO:0000313" key="2">
    <source>
        <dbReference type="EMBL" id="SET74893.1"/>
    </source>
</evidence>
<accession>A0A1I0GUN6</accession>
<dbReference type="RefSeq" id="WP_157796078.1">
    <property type="nucleotide sequence ID" value="NZ_CANTIP010000032.1"/>
</dbReference>
<organism evidence="2 3">
    <name type="scientific">Thomasclavelia cocleata</name>
    <dbReference type="NCBI Taxonomy" id="69824"/>
    <lineage>
        <taxon>Bacteria</taxon>
        <taxon>Bacillati</taxon>
        <taxon>Bacillota</taxon>
        <taxon>Erysipelotrichia</taxon>
        <taxon>Erysipelotrichales</taxon>
        <taxon>Coprobacillaceae</taxon>
        <taxon>Thomasclavelia</taxon>
    </lineage>
</organism>